<dbReference type="PRINTS" id="PR01590">
    <property type="entry name" value="HTHFIS"/>
</dbReference>
<dbReference type="InterPro" id="IPR003593">
    <property type="entry name" value="AAA+_ATPase"/>
</dbReference>
<reference evidence="8" key="2">
    <citation type="submission" date="2020-09" db="EMBL/GenBank/DDBJ databases">
        <authorList>
            <person name="Sun Q."/>
            <person name="Kim S."/>
        </authorList>
    </citation>
    <scope>NUCLEOTIDE SEQUENCE</scope>
    <source>
        <strain evidence="8">KCTC 22169</strain>
    </source>
</reference>
<name>A0A918JZU4_9GAMM</name>
<dbReference type="Gene3D" id="3.40.50.300">
    <property type="entry name" value="P-loop containing nucleotide triphosphate hydrolases"/>
    <property type="match status" value="1"/>
</dbReference>
<keyword evidence="3" id="KW-0805">Transcription regulation</keyword>
<feature type="compositionally biased region" description="Polar residues" evidence="6">
    <location>
        <begin position="301"/>
        <end position="317"/>
    </location>
</feature>
<dbReference type="Pfam" id="PF02954">
    <property type="entry name" value="HTH_8"/>
    <property type="match status" value="1"/>
</dbReference>
<dbReference type="InterPro" id="IPR027417">
    <property type="entry name" value="P-loop_NTPase"/>
</dbReference>
<dbReference type="PROSITE" id="PS00676">
    <property type="entry name" value="SIGMA54_INTERACT_2"/>
    <property type="match status" value="1"/>
</dbReference>
<dbReference type="InterPro" id="IPR035965">
    <property type="entry name" value="PAS-like_dom_sf"/>
</dbReference>
<dbReference type="SUPFAM" id="SSF55781">
    <property type="entry name" value="GAF domain-like"/>
    <property type="match status" value="1"/>
</dbReference>
<keyword evidence="2" id="KW-0067">ATP-binding</keyword>
<dbReference type="Pfam" id="PF01590">
    <property type="entry name" value="GAF"/>
    <property type="match status" value="1"/>
</dbReference>
<dbReference type="Gene3D" id="3.30.450.40">
    <property type="match status" value="1"/>
</dbReference>
<dbReference type="InterPro" id="IPR002197">
    <property type="entry name" value="HTH_Fis"/>
</dbReference>
<dbReference type="SUPFAM" id="SSF55785">
    <property type="entry name" value="PYP-like sensor domain (PAS domain)"/>
    <property type="match status" value="1"/>
</dbReference>
<dbReference type="CDD" id="cd00009">
    <property type="entry name" value="AAA"/>
    <property type="match status" value="1"/>
</dbReference>
<keyword evidence="5" id="KW-0804">Transcription</keyword>
<comment type="caution">
    <text evidence="8">The sequence shown here is derived from an EMBL/GenBank/DDBJ whole genome shotgun (WGS) entry which is preliminary data.</text>
</comment>
<evidence type="ECO:0000256" key="1">
    <source>
        <dbReference type="ARBA" id="ARBA00022741"/>
    </source>
</evidence>
<keyword evidence="4" id="KW-0238">DNA-binding</keyword>
<evidence type="ECO:0000259" key="7">
    <source>
        <dbReference type="PROSITE" id="PS50045"/>
    </source>
</evidence>
<dbReference type="InterPro" id="IPR058031">
    <property type="entry name" value="AAA_lid_NorR"/>
</dbReference>
<dbReference type="EMBL" id="BMXR01000001">
    <property type="protein sequence ID" value="GGX39669.1"/>
    <property type="molecule type" value="Genomic_DNA"/>
</dbReference>
<reference evidence="8" key="1">
    <citation type="journal article" date="2014" name="Int. J. Syst. Evol. Microbiol.">
        <title>Complete genome sequence of Corynebacterium casei LMG S-19264T (=DSM 44701T), isolated from a smear-ripened cheese.</title>
        <authorList>
            <consortium name="US DOE Joint Genome Institute (JGI-PGF)"/>
            <person name="Walter F."/>
            <person name="Albersmeier A."/>
            <person name="Kalinowski J."/>
            <person name="Ruckert C."/>
        </authorList>
    </citation>
    <scope>NUCLEOTIDE SEQUENCE</scope>
    <source>
        <strain evidence="8">KCTC 22169</strain>
    </source>
</reference>
<dbReference type="Pfam" id="PF25601">
    <property type="entry name" value="AAA_lid_14"/>
    <property type="match status" value="1"/>
</dbReference>
<evidence type="ECO:0000313" key="9">
    <source>
        <dbReference type="Proteomes" id="UP000626148"/>
    </source>
</evidence>
<dbReference type="InterPro" id="IPR002078">
    <property type="entry name" value="Sigma_54_int"/>
</dbReference>
<dbReference type="SUPFAM" id="SSF52540">
    <property type="entry name" value="P-loop containing nucleoside triphosphate hydrolases"/>
    <property type="match status" value="1"/>
</dbReference>
<dbReference type="Pfam" id="PF00158">
    <property type="entry name" value="Sigma54_activat"/>
    <property type="match status" value="1"/>
</dbReference>
<dbReference type="AlphaFoldDB" id="A0A918JZU4"/>
<dbReference type="FunFam" id="3.40.50.300:FF:000006">
    <property type="entry name" value="DNA-binding transcriptional regulator NtrC"/>
    <property type="match status" value="1"/>
</dbReference>
<dbReference type="Proteomes" id="UP000626148">
    <property type="component" value="Unassembled WGS sequence"/>
</dbReference>
<keyword evidence="1" id="KW-0547">Nucleotide-binding</keyword>
<evidence type="ECO:0000256" key="4">
    <source>
        <dbReference type="ARBA" id="ARBA00023125"/>
    </source>
</evidence>
<dbReference type="SUPFAM" id="SSF46689">
    <property type="entry name" value="Homeodomain-like"/>
    <property type="match status" value="1"/>
</dbReference>
<dbReference type="InterPro" id="IPR025943">
    <property type="entry name" value="Sigma_54_int_dom_ATP-bd_2"/>
</dbReference>
<dbReference type="Gene3D" id="1.10.10.60">
    <property type="entry name" value="Homeodomain-like"/>
    <property type="match status" value="1"/>
</dbReference>
<dbReference type="Gene3D" id="1.10.8.60">
    <property type="match status" value="1"/>
</dbReference>
<dbReference type="InterPro" id="IPR003018">
    <property type="entry name" value="GAF"/>
</dbReference>
<organism evidence="8 9">
    <name type="scientific">Saccharospirillum salsuginis</name>
    <dbReference type="NCBI Taxonomy" id="418750"/>
    <lineage>
        <taxon>Bacteria</taxon>
        <taxon>Pseudomonadati</taxon>
        <taxon>Pseudomonadota</taxon>
        <taxon>Gammaproteobacteria</taxon>
        <taxon>Oceanospirillales</taxon>
        <taxon>Saccharospirillaceae</taxon>
        <taxon>Saccharospirillum</taxon>
    </lineage>
</organism>
<evidence type="ECO:0000256" key="5">
    <source>
        <dbReference type="ARBA" id="ARBA00023163"/>
    </source>
</evidence>
<evidence type="ECO:0000256" key="3">
    <source>
        <dbReference type="ARBA" id="ARBA00023015"/>
    </source>
</evidence>
<keyword evidence="9" id="KW-1185">Reference proteome</keyword>
<evidence type="ECO:0000313" key="8">
    <source>
        <dbReference type="EMBL" id="GGX39669.1"/>
    </source>
</evidence>
<sequence>MPSQHHAQTHPIHLARQHFFERGAVQDGLISPLIERSWQRCYDDGLLPEACGRDARLSQVEFRDVRDRSSALLESARPQLDSLYAQIQNTHCAVLMADNQGTILHGVGDADFVPQARRVELMPGGVWSETARGTNAIGTAAREAKPVVVHAGEHYLDQNGFLTCAAVPIFDPKGRVLGVLDISSDAHHPQHHTLALVNLAVSMIENQLLEHECQNAHLLFFHPDAHLLGGLYEGIVAYDDDGRILGCNRWARHHLDIQPGHDADHQLTDFFDTSDRDPARFRELRSVAGDTFHARHREQARPSQTVPAKPTRSPSTSALADLSLGDPMVDKCIQQAGRVLGRDVPILLQGETGVGKEVWAQALHRSSPKSGAPFVVVNCAAIPETLIEAELFGYRGGAFTGADKKGAPGRLLEAHGGTLFLDEIGDMPLALQTRLLRVLQERQVVPVGGGPARKVDFDLISATNSDLDSAVRNGAFRRDLYYRINGLRLNLPPLRERLDFNALVNKILEEEAATGLTDAVKHLFSQHPWPGNLRQLRSVIHTAALLAEPGEPIDLEHLPAGFVEESHQNDDGQGSLAEAEADAIRQALAGQNGNMSAAARQLGIDRSTLYRKLKQMNGKEPHT</sequence>
<dbReference type="PANTHER" id="PTHR32071">
    <property type="entry name" value="TRANSCRIPTIONAL REGULATORY PROTEIN"/>
    <property type="match status" value="1"/>
</dbReference>
<gene>
    <name evidence="8" type="ORF">GCM10007392_02690</name>
</gene>
<accession>A0A918JZU4</accession>
<dbReference type="InterPro" id="IPR009057">
    <property type="entry name" value="Homeodomain-like_sf"/>
</dbReference>
<protein>
    <submittedName>
        <fullName evidence="8">Sigma-54-dependent Fis family transcriptional regulator</fullName>
    </submittedName>
</protein>
<evidence type="ECO:0000256" key="6">
    <source>
        <dbReference type="SAM" id="MobiDB-lite"/>
    </source>
</evidence>
<dbReference type="SMART" id="SM00382">
    <property type="entry name" value="AAA"/>
    <property type="match status" value="1"/>
</dbReference>
<dbReference type="RefSeq" id="WP_189606695.1">
    <property type="nucleotide sequence ID" value="NZ_BMXR01000001.1"/>
</dbReference>
<dbReference type="GO" id="GO:0005524">
    <property type="term" value="F:ATP binding"/>
    <property type="evidence" value="ECO:0007669"/>
    <property type="project" value="UniProtKB-KW"/>
</dbReference>
<proteinExistence type="predicted"/>
<feature type="region of interest" description="Disordered" evidence="6">
    <location>
        <begin position="295"/>
        <end position="317"/>
    </location>
</feature>
<dbReference type="GO" id="GO:0006355">
    <property type="term" value="P:regulation of DNA-templated transcription"/>
    <property type="evidence" value="ECO:0007669"/>
    <property type="project" value="InterPro"/>
</dbReference>
<dbReference type="InterPro" id="IPR029016">
    <property type="entry name" value="GAF-like_dom_sf"/>
</dbReference>
<dbReference type="PANTHER" id="PTHR32071:SF77">
    <property type="entry name" value="TRANSCRIPTIONAL REGULATORY PROTEIN"/>
    <property type="match status" value="1"/>
</dbReference>
<evidence type="ECO:0000256" key="2">
    <source>
        <dbReference type="ARBA" id="ARBA00022840"/>
    </source>
</evidence>
<dbReference type="GO" id="GO:0043565">
    <property type="term" value="F:sequence-specific DNA binding"/>
    <property type="evidence" value="ECO:0007669"/>
    <property type="project" value="InterPro"/>
</dbReference>
<dbReference type="PROSITE" id="PS50045">
    <property type="entry name" value="SIGMA54_INTERACT_4"/>
    <property type="match status" value="1"/>
</dbReference>
<feature type="domain" description="Sigma-54 factor interaction" evidence="7">
    <location>
        <begin position="322"/>
        <end position="545"/>
    </location>
</feature>